<reference evidence="3 4" key="1">
    <citation type="journal article" date="2019" name="Appl. Microbiol. Biotechnol.">
        <title>Uncovering carbohydrate metabolism through a genotype-phenotype association study of 56 lactic acid bacteria genomes.</title>
        <authorList>
            <person name="Buron-Moles G."/>
            <person name="Chailyan A."/>
            <person name="Dolejs I."/>
            <person name="Forster J."/>
            <person name="Miks M.H."/>
        </authorList>
    </citation>
    <scope>NUCLEOTIDE SEQUENCE [LARGE SCALE GENOMIC DNA]</scope>
    <source>
        <strain evidence="3 4">ATCC 29644</strain>
    </source>
</reference>
<dbReference type="Pfam" id="PF00534">
    <property type="entry name" value="Glycos_transf_1"/>
    <property type="match status" value="1"/>
</dbReference>
<evidence type="ECO:0008006" key="5">
    <source>
        <dbReference type="Google" id="ProtNLM"/>
    </source>
</evidence>
<evidence type="ECO:0000259" key="2">
    <source>
        <dbReference type="Pfam" id="PF13439"/>
    </source>
</evidence>
<dbReference type="AlphaFoldDB" id="A0A4R5NH41"/>
<protein>
    <recommendedName>
        <fullName evidence="5">Glycosyltransferase</fullName>
    </recommendedName>
</protein>
<gene>
    <name evidence="3" type="ORF">C5L30_001299</name>
</gene>
<dbReference type="Proteomes" id="UP000295257">
    <property type="component" value="Unassembled WGS sequence"/>
</dbReference>
<dbReference type="PANTHER" id="PTHR45947:SF3">
    <property type="entry name" value="SULFOQUINOVOSYL TRANSFERASE SQD2"/>
    <property type="match status" value="1"/>
</dbReference>
<evidence type="ECO:0000313" key="4">
    <source>
        <dbReference type="Proteomes" id="UP000295257"/>
    </source>
</evidence>
<organism evidence="3 4">
    <name type="scientific">Companilactobacillus farciminis</name>
    <dbReference type="NCBI Taxonomy" id="1612"/>
    <lineage>
        <taxon>Bacteria</taxon>
        <taxon>Bacillati</taxon>
        <taxon>Bacillota</taxon>
        <taxon>Bacilli</taxon>
        <taxon>Lactobacillales</taxon>
        <taxon>Lactobacillaceae</taxon>
        <taxon>Companilactobacillus</taxon>
    </lineage>
</organism>
<evidence type="ECO:0000313" key="3">
    <source>
        <dbReference type="EMBL" id="TDG73807.1"/>
    </source>
</evidence>
<dbReference type="RefSeq" id="WP_010020888.1">
    <property type="nucleotide sequence ID" value="NZ_PUFN01000007.1"/>
</dbReference>
<evidence type="ECO:0000259" key="1">
    <source>
        <dbReference type="Pfam" id="PF00534"/>
    </source>
</evidence>
<dbReference type="PANTHER" id="PTHR45947">
    <property type="entry name" value="SULFOQUINOVOSYL TRANSFERASE SQD2"/>
    <property type="match status" value="1"/>
</dbReference>
<comment type="caution">
    <text evidence="3">The sequence shown here is derived from an EMBL/GenBank/DDBJ whole genome shotgun (WGS) entry which is preliminary data.</text>
</comment>
<accession>A0A4R5NH41</accession>
<dbReference type="OrthoDB" id="9806653at2"/>
<sequence>MKKIVHIVESFGGGVYSYLLDLTSGLVDEYEVYILYGVRDQTPKDLKKQFDKRVKLIKIKNFTRNLNVKKDFKAYLEIKRELREINPDIVHFHSSKAGGIGRIIKYDKKQKLFYTPHGYAFLDESQNSIKSKIYLFAEKLLGKRNVLTIACSNGEYLQSERVTKNSIFINNSVDTNFLKRFKKNYSNSVDTIFTIGRISEQKNPRLFNDIARKNLNKKFVWIGDGPLRKELASSNILVTGWMSREEVLKKIQPYKYFILTSKWEGLPISLLESMYFSKICFVTDTTGNSDVIDDNINGYLFKTTKEFEKKFYERKELKEDPHTYIVNHFSKDEMIKKYKKVYSNGK</sequence>
<dbReference type="SUPFAM" id="SSF53756">
    <property type="entry name" value="UDP-Glycosyltransferase/glycogen phosphorylase"/>
    <property type="match status" value="1"/>
</dbReference>
<keyword evidence="4" id="KW-1185">Reference proteome</keyword>
<dbReference type="InterPro" id="IPR050194">
    <property type="entry name" value="Glycosyltransferase_grp1"/>
</dbReference>
<feature type="domain" description="Glycosyltransferase subfamily 4-like N-terminal" evidence="2">
    <location>
        <begin position="13"/>
        <end position="175"/>
    </location>
</feature>
<dbReference type="Pfam" id="PF13439">
    <property type="entry name" value="Glyco_transf_4"/>
    <property type="match status" value="1"/>
</dbReference>
<dbReference type="Gene3D" id="3.40.50.2000">
    <property type="entry name" value="Glycogen Phosphorylase B"/>
    <property type="match status" value="2"/>
</dbReference>
<name>A0A4R5NH41_9LACO</name>
<dbReference type="GO" id="GO:0016757">
    <property type="term" value="F:glycosyltransferase activity"/>
    <property type="evidence" value="ECO:0007669"/>
    <property type="project" value="InterPro"/>
</dbReference>
<dbReference type="InterPro" id="IPR028098">
    <property type="entry name" value="Glyco_trans_4-like_N"/>
</dbReference>
<dbReference type="InterPro" id="IPR001296">
    <property type="entry name" value="Glyco_trans_1"/>
</dbReference>
<dbReference type="EMBL" id="PUFN01000007">
    <property type="protein sequence ID" value="TDG73807.1"/>
    <property type="molecule type" value="Genomic_DNA"/>
</dbReference>
<proteinExistence type="predicted"/>
<feature type="domain" description="Glycosyl transferase family 1" evidence="1">
    <location>
        <begin position="180"/>
        <end position="317"/>
    </location>
</feature>